<dbReference type="InterPro" id="IPR036640">
    <property type="entry name" value="ABC1_TM_sf"/>
</dbReference>
<dbReference type="Pfam" id="PF00005">
    <property type="entry name" value="ABC_tran"/>
    <property type="match status" value="1"/>
</dbReference>
<organism evidence="8 9">
    <name type="scientific">Lasiosphaeria miniovina</name>
    <dbReference type="NCBI Taxonomy" id="1954250"/>
    <lineage>
        <taxon>Eukaryota</taxon>
        <taxon>Fungi</taxon>
        <taxon>Dikarya</taxon>
        <taxon>Ascomycota</taxon>
        <taxon>Pezizomycotina</taxon>
        <taxon>Sordariomycetes</taxon>
        <taxon>Sordariomycetidae</taxon>
        <taxon>Sordariales</taxon>
        <taxon>Lasiosphaeriaceae</taxon>
        <taxon>Lasiosphaeria</taxon>
    </lineage>
</organism>
<dbReference type="EMBL" id="JAUIRO010000003">
    <property type="protein sequence ID" value="KAK0722915.1"/>
    <property type="molecule type" value="Genomic_DNA"/>
</dbReference>
<dbReference type="PANTHER" id="PTHR24221:SF654">
    <property type="entry name" value="ATP-BINDING CASSETTE SUB-FAMILY B MEMBER 6"/>
    <property type="match status" value="1"/>
</dbReference>
<dbReference type="InterPro" id="IPR039421">
    <property type="entry name" value="Type_1_exporter"/>
</dbReference>
<proteinExistence type="predicted"/>
<dbReference type="GO" id="GO:0005524">
    <property type="term" value="F:ATP binding"/>
    <property type="evidence" value="ECO:0007669"/>
    <property type="project" value="InterPro"/>
</dbReference>
<reference evidence="8" key="1">
    <citation type="submission" date="2023-06" db="EMBL/GenBank/DDBJ databases">
        <title>Genome-scale phylogeny and comparative genomics of the fungal order Sordariales.</title>
        <authorList>
            <consortium name="Lawrence Berkeley National Laboratory"/>
            <person name="Hensen N."/>
            <person name="Bonometti L."/>
            <person name="Westerberg I."/>
            <person name="Brannstrom I.O."/>
            <person name="Guillou S."/>
            <person name="Cros-Aarteil S."/>
            <person name="Calhoun S."/>
            <person name="Haridas S."/>
            <person name="Kuo A."/>
            <person name="Mondo S."/>
            <person name="Pangilinan J."/>
            <person name="Riley R."/>
            <person name="LaButti K."/>
            <person name="Andreopoulos B."/>
            <person name="Lipzen A."/>
            <person name="Chen C."/>
            <person name="Yanf M."/>
            <person name="Daum C."/>
            <person name="Ng V."/>
            <person name="Clum A."/>
            <person name="Steindorff A."/>
            <person name="Ohm R."/>
            <person name="Martin F."/>
            <person name="Silar P."/>
            <person name="Natvig D."/>
            <person name="Lalanne C."/>
            <person name="Gautier V."/>
            <person name="Ament-velasquez S.L."/>
            <person name="Kruys A."/>
            <person name="Hutchinson M.I."/>
            <person name="Powell A.J."/>
            <person name="Barry K."/>
            <person name="Miller A.N."/>
            <person name="Grigoriev I.V."/>
            <person name="Debuchy R."/>
            <person name="Gladieux P."/>
            <person name="Thoren M.H."/>
            <person name="Johannesson H."/>
        </authorList>
    </citation>
    <scope>NUCLEOTIDE SEQUENCE</scope>
    <source>
        <strain evidence="8">SMH2392-1A</strain>
    </source>
</reference>
<dbReference type="InterPro" id="IPR011527">
    <property type="entry name" value="ABC1_TM_dom"/>
</dbReference>
<dbReference type="AlphaFoldDB" id="A0AA40E0X3"/>
<dbReference type="Gene3D" id="3.40.50.300">
    <property type="entry name" value="P-loop containing nucleotide triphosphate hydrolases"/>
    <property type="match status" value="1"/>
</dbReference>
<evidence type="ECO:0000256" key="3">
    <source>
        <dbReference type="ARBA" id="ARBA00022989"/>
    </source>
</evidence>
<evidence type="ECO:0000256" key="1">
    <source>
        <dbReference type="ARBA" id="ARBA00004141"/>
    </source>
</evidence>
<feature type="transmembrane region" description="Helical" evidence="5">
    <location>
        <begin position="136"/>
        <end position="161"/>
    </location>
</feature>
<dbReference type="InterPro" id="IPR027417">
    <property type="entry name" value="P-loop_NTPase"/>
</dbReference>
<keyword evidence="3 5" id="KW-1133">Transmembrane helix</keyword>
<keyword evidence="9" id="KW-1185">Reference proteome</keyword>
<dbReference type="InterPro" id="IPR003439">
    <property type="entry name" value="ABC_transporter-like_ATP-bd"/>
</dbReference>
<protein>
    <recommendedName>
        <fullName evidence="10">ABC transmembrane type-1 domain-containing protein</fullName>
    </recommendedName>
</protein>
<dbReference type="SUPFAM" id="SSF52540">
    <property type="entry name" value="P-loop containing nucleoside triphosphate hydrolases"/>
    <property type="match status" value="1"/>
</dbReference>
<feature type="domain" description="ABC transmembrane type-1" evidence="7">
    <location>
        <begin position="1"/>
        <end position="186"/>
    </location>
</feature>
<name>A0AA40E0X3_9PEZI</name>
<dbReference type="SUPFAM" id="SSF90123">
    <property type="entry name" value="ABC transporter transmembrane region"/>
    <property type="match status" value="1"/>
</dbReference>
<dbReference type="GO" id="GO:0016020">
    <property type="term" value="C:membrane"/>
    <property type="evidence" value="ECO:0007669"/>
    <property type="project" value="UniProtKB-SubCell"/>
</dbReference>
<sequence>MSLDSSFHSQAQPTDVIKAVDNAGSVDTLLDFLIFQLGPNLVTFIVAIVQLFHQYGLYVMLICTHTAAYYCIVEKRYVTVATTEYDKCNTLRDVQERHRQDSSTVSNHNKVKYETDLFSSEVGSWMSQRRRYRMKCYGFGATQSVILSLGLFFTCYTFVVYKIDSREGLVGDLVAFTGLWALLLGPIDYFTSVVSDTIQELFDAARLRRILEREPSIPNGDQNLKRKTGKIEFREVSFSYPGPERLIIDHLSTVIEGGSTVAFVGQSGAGKPTICNLLMRNLVPTPGTILIDDQDITTLKKDSLLCDD</sequence>
<feature type="domain" description="ABC transporter" evidence="6">
    <location>
        <begin position="249"/>
        <end position="298"/>
    </location>
</feature>
<dbReference type="PANTHER" id="PTHR24221">
    <property type="entry name" value="ATP-BINDING CASSETTE SUB-FAMILY B"/>
    <property type="match status" value="1"/>
</dbReference>
<gene>
    <name evidence="8" type="ORF">B0T26DRAFT_772048</name>
</gene>
<evidence type="ECO:0000259" key="7">
    <source>
        <dbReference type="Pfam" id="PF00664"/>
    </source>
</evidence>
<evidence type="ECO:0000256" key="5">
    <source>
        <dbReference type="SAM" id="Phobius"/>
    </source>
</evidence>
<accession>A0AA40E0X3</accession>
<dbReference type="RefSeq" id="XP_060298839.1">
    <property type="nucleotide sequence ID" value="XM_060446555.1"/>
</dbReference>
<comment type="caution">
    <text evidence="8">The sequence shown here is derived from an EMBL/GenBank/DDBJ whole genome shotgun (WGS) entry which is preliminary data.</text>
</comment>
<comment type="subcellular location">
    <subcellularLocation>
        <location evidence="1">Membrane</location>
        <topology evidence="1">Multi-pass membrane protein</topology>
    </subcellularLocation>
</comment>
<feature type="transmembrane region" description="Helical" evidence="5">
    <location>
        <begin position="173"/>
        <end position="191"/>
    </location>
</feature>
<evidence type="ECO:0000259" key="6">
    <source>
        <dbReference type="Pfam" id="PF00005"/>
    </source>
</evidence>
<dbReference type="Gene3D" id="1.20.1560.10">
    <property type="entry name" value="ABC transporter type 1, transmembrane domain"/>
    <property type="match status" value="1"/>
</dbReference>
<evidence type="ECO:0008006" key="10">
    <source>
        <dbReference type="Google" id="ProtNLM"/>
    </source>
</evidence>
<keyword evidence="2 5" id="KW-0812">Transmembrane</keyword>
<dbReference type="GeneID" id="85329825"/>
<evidence type="ECO:0000313" key="8">
    <source>
        <dbReference type="EMBL" id="KAK0722915.1"/>
    </source>
</evidence>
<dbReference type="GO" id="GO:0016887">
    <property type="term" value="F:ATP hydrolysis activity"/>
    <property type="evidence" value="ECO:0007669"/>
    <property type="project" value="InterPro"/>
</dbReference>
<dbReference type="Proteomes" id="UP001172101">
    <property type="component" value="Unassembled WGS sequence"/>
</dbReference>
<evidence type="ECO:0000256" key="2">
    <source>
        <dbReference type="ARBA" id="ARBA00022692"/>
    </source>
</evidence>
<dbReference type="Pfam" id="PF00664">
    <property type="entry name" value="ABC_membrane"/>
    <property type="match status" value="1"/>
</dbReference>
<evidence type="ECO:0000256" key="4">
    <source>
        <dbReference type="ARBA" id="ARBA00023136"/>
    </source>
</evidence>
<keyword evidence="4 5" id="KW-0472">Membrane</keyword>
<evidence type="ECO:0000313" key="9">
    <source>
        <dbReference type="Proteomes" id="UP001172101"/>
    </source>
</evidence>
<dbReference type="GO" id="GO:0140359">
    <property type="term" value="F:ABC-type transporter activity"/>
    <property type="evidence" value="ECO:0007669"/>
    <property type="project" value="InterPro"/>
</dbReference>